<keyword evidence="2" id="KW-1185">Reference proteome</keyword>
<sequence length="104" mass="11723">MEAEDQKIKDKWVTGLVFLGLQSYNLLEGLVIAELVSDIKDRGLLYRDPEPLFSTHDKIINVLVEDCKGHEKALEILNDCLAKVDDYGELKVCPDPETSLQPHS</sequence>
<protein>
    <submittedName>
        <fullName evidence="1">8820_t:CDS:1</fullName>
    </submittedName>
</protein>
<dbReference type="EMBL" id="CAJVPK010000164">
    <property type="protein sequence ID" value="CAG8464087.1"/>
    <property type="molecule type" value="Genomic_DNA"/>
</dbReference>
<evidence type="ECO:0000313" key="2">
    <source>
        <dbReference type="Proteomes" id="UP000789706"/>
    </source>
</evidence>
<dbReference type="OrthoDB" id="5597935at2759"/>
<gene>
    <name evidence="1" type="ORF">DEBURN_LOCUS2830</name>
</gene>
<organism evidence="1 2">
    <name type="scientific">Diversispora eburnea</name>
    <dbReference type="NCBI Taxonomy" id="1213867"/>
    <lineage>
        <taxon>Eukaryota</taxon>
        <taxon>Fungi</taxon>
        <taxon>Fungi incertae sedis</taxon>
        <taxon>Mucoromycota</taxon>
        <taxon>Glomeromycotina</taxon>
        <taxon>Glomeromycetes</taxon>
        <taxon>Diversisporales</taxon>
        <taxon>Diversisporaceae</taxon>
        <taxon>Diversispora</taxon>
    </lineage>
</organism>
<comment type="caution">
    <text evidence="1">The sequence shown here is derived from an EMBL/GenBank/DDBJ whole genome shotgun (WGS) entry which is preliminary data.</text>
</comment>
<proteinExistence type="predicted"/>
<dbReference type="AlphaFoldDB" id="A0A9N8VWT9"/>
<dbReference type="Proteomes" id="UP000789706">
    <property type="component" value="Unassembled WGS sequence"/>
</dbReference>
<evidence type="ECO:0000313" key="1">
    <source>
        <dbReference type="EMBL" id="CAG8464087.1"/>
    </source>
</evidence>
<accession>A0A9N8VWT9</accession>
<reference evidence="1" key="1">
    <citation type="submission" date="2021-06" db="EMBL/GenBank/DDBJ databases">
        <authorList>
            <person name="Kallberg Y."/>
            <person name="Tangrot J."/>
            <person name="Rosling A."/>
        </authorList>
    </citation>
    <scope>NUCLEOTIDE SEQUENCE</scope>
    <source>
        <strain evidence="1">AZ414A</strain>
    </source>
</reference>
<name>A0A9N8VWT9_9GLOM</name>